<dbReference type="PANTHER" id="PTHR30136">
    <property type="entry name" value="HELIX-TURN-HELIX TRANSCRIPTIONAL REGULATOR, ICLR FAMILY"/>
    <property type="match status" value="1"/>
</dbReference>
<dbReference type="GO" id="GO:0045892">
    <property type="term" value="P:negative regulation of DNA-templated transcription"/>
    <property type="evidence" value="ECO:0007669"/>
    <property type="project" value="TreeGrafter"/>
</dbReference>
<dbReference type="SUPFAM" id="SSF55781">
    <property type="entry name" value="GAF domain-like"/>
    <property type="match status" value="1"/>
</dbReference>
<evidence type="ECO:0000259" key="6">
    <source>
        <dbReference type="PROSITE" id="PS51077"/>
    </source>
</evidence>
<dbReference type="InterPro" id="IPR011991">
    <property type="entry name" value="ArsR-like_HTH"/>
</dbReference>
<evidence type="ECO:0000256" key="3">
    <source>
        <dbReference type="ARBA" id="ARBA00023163"/>
    </source>
</evidence>
<dbReference type="InterPro" id="IPR014757">
    <property type="entry name" value="Tscrpt_reg_IclR_C"/>
</dbReference>
<dbReference type="PROSITE" id="PS51078">
    <property type="entry name" value="ICLR_ED"/>
    <property type="match status" value="1"/>
</dbReference>
<dbReference type="Pfam" id="PF09339">
    <property type="entry name" value="HTH_IclR"/>
    <property type="match status" value="1"/>
</dbReference>
<evidence type="ECO:0000313" key="9">
    <source>
        <dbReference type="Proteomes" id="UP000019591"/>
    </source>
</evidence>
<organism evidence="8 9">
    <name type="scientific">Peptoclostridium acidaminophilum DSM 3953</name>
    <dbReference type="NCBI Taxonomy" id="1286171"/>
    <lineage>
        <taxon>Bacteria</taxon>
        <taxon>Bacillati</taxon>
        <taxon>Bacillota</taxon>
        <taxon>Clostridia</taxon>
        <taxon>Peptostreptococcales</taxon>
        <taxon>Peptoclostridiaceae</taxon>
        <taxon>Peptoclostridium</taxon>
    </lineage>
</organism>
<dbReference type="InterPro" id="IPR050707">
    <property type="entry name" value="HTH_MetabolicPath_Reg"/>
</dbReference>
<reference evidence="8 9" key="1">
    <citation type="journal article" date="2014" name="Genome Announc.">
        <title>Complete Genome Sequence of Amino Acid-Utilizing Eubacterium acidaminophilum al-2 (DSM 3953).</title>
        <authorList>
            <person name="Poehlein A."/>
            <person name="Andreesen J.R."/>
            <person name="Daniel R."/>
        </authorList>
    </citation>
    <scope>NUCLEOTIDE SEQUENCE [LARGE SCALE GENOMIC DNA]</scope>
    <source>
        <strain evidence="8 9">DSM 3953</strain>
        <plasmid evidence="9">Plasmid EAL2_808p</plasmid>
    </source>
</reference>
<name>W8TPD5_PEPAC</name>
<sequence length="257" mass="28251">MNTDIINSVDRALDILILLYREQREMGVTEISNGLGVYKSTVHRTLATLENKGFVQQNSESGKYWLGIKLYAIGMLVGEKMPLKETIQPYAKELSDRFGEVVNVSILDTTTYEYPKTILIIKEEKQGQMLTVRPSLGSISEPHTAAVGKCLLAYSDEATVARMKSADFDGTTDTSIKNWEQLCKELEKVREQGYAIDNEEAEAGLTCVAAPILGKNNEAIAAISVSGPTSRINAPGMFDKILAGVKETAVKISKKLR</sequence>
<protein>
    <recommendedName>
        <fullName evidence="5">Glycerol operon regulatory protein</fullName>
    </recommendedName>
</protein>
<keyword evidence="8" id="KW-0614">Plasmid</keyword>
<dbReference type="PANTHER" id="PTHR30136:SF35">
    <property type="entry name" value="HTH-TYPE TRANSCRIPTIONAL REGULATOR RV1719"/>
    <property type="match status" value="1"/>
</dbReference>
<dbReference type="HOGENOM" id="CLU_062618_7_1_9"/>
<dbReference type="eggNOG" id="COG1414">
    <property type="taxonomic scope" value="Bacteria"/>
</dbReference>
<proteinExistence type="predicted"/>
<dbReference type="GO" id="GO:0003700">
    <property type="term" value="F:DNA-binding transcription factor activity"/>
    <property type="evidence" value="ECO:0007669"/>
    <property type="project" value="TreeGrafter"/>
</dbReference>
<dbReference type="EMBL" id="CP007453">
    <property type="protein sequence ID" value="AHM57997.1"/>
    <property type="molecule type" value="Genomic_DNA"/>
</dbReference>
<dbReference type="FunFam" id="1.10.10.10:FF:000056">
    <property type="entry name" value="IclR family transcriptional regulator"/>
    <property type="match status" value="1"/>
</dbReference>
<dbReference type="SMART" id="SM00346">
    <property type="entry name" value="HTH_ICLR"/>
    <property type="match status" value="1"/>
</dbReference>
<dbReference type="PATRIC" id="fig|1286171.3.peg.2674"/>
<comment type="function">
    <text evidence="4">May be an activator protein for the gylABX operon.</text>
</comment>
<dbReference type="RefSeq" id="WP_025436846.1">
    <property type="nucleotide sequence ID" value="NZ_CP007453.1"/>
</dbReference>
<dbReference type="CDD" id="cd00090">
    <property type="entry name" value="HTH_ARSR"/>
    <property type="match status" value="1"/>
</dbReference>
<feature type="domain" description="HTH iclR-type" evidence="6">
    <location>
        <begin position="6"/>
        <end position="68"/>
    </location>
</feature>
<dbReference type="PROSITE" id="PS51077">
    <property type="entry name" value="HTH_ICLR"/>
    <property type="match status" value="1"/>
</dbReference>
<dbReference type="KEGG" id="eac:EAL2_808p04940"/>
<dbReference type="GO" id="GO:0003677">
    <property type="term" value="F:DNA binding"/>
    <property type="evidence" value="ECO:0007669"/>
    <property type="project" value="UniProtKB-KW"/>
</dbReference>
<evidence type="ECO:0000313" key="8">
    <source>
        <dbReference type="EMBL" id="AHM57997.1"/>
    </source>
</evidence>
<feature type="domain" description="IclR-ED" evidence="7">
    <location>
        <begin position="69"/>
        <end position="257"/>
    </location>
</feature>
<evidence type="ECO:0000259" key="7">
    <source>
        <dbReference type="PROSITE" id="PS51078"/>
    </source>
</evidence>
<dbReference type="OrthoDB" id="9791752at2"/>
<dbReference type="InterPro" id="IPR029016">
    <property type="entry name" value="GAF-like_dom_sf"/>
</dbReference>
<evidence type="ECO:0000256" key="2">
    <source>
        <dbReference type="ARBA" id="ARBA00023125"/>
    </source>
</evidence>
<dbReference type="InterPro" id="IPR005471">
    <property type="entry name" value="Tscrpt_reg_IclR_N"/>
</dbReference>
<keyword evidence="2" id="KW-0238">DNA-binding</keyword>
<evidence type="ECO:0000256" key="5">
    <source>
        <dbReference type="ARBA" id="ARBA00070406"/>
    </source>
</evidence>
<accession>W8TPD5</accession>
<dbReference type="Gene3D" id="3.30.450.40">
    <property type="match status" value="1"/>
</dbReference>
<dbReference type="SUPFAM" id="SSF46785">
    <property type="entry name" value="Winged helix' DNA-binding domain"/>
    <property type="match status" value="1"/>
</dbReference>
<dbReference type="InterPro" id="IPR036388">
    <property type="entry name" value="WH-like_DNA-bd_sf"/>
</dbReference>
<dbReference type="Gene3D" id="1.10.10.10">
    <property type="entry name" value="Winged helix-like DNA-binding domain superfamily/Winged helix DNA-binding domain"/>
    <property type="match status" value="1"/>
</dbReference>
<evidence type="ECO:0000256" key="1">
    <source>
        <dbReference type="ARBA" id="ARBA00023015"/>
    </source>
</evidence>
<dbReference type="InterPro" id="IPR036390">
    <property type="entry name" value="WH_DNA-bd_sf"/>
</dbReference>
<evidence type="ECO:0000256" key="4">
    <source>
        <dbReference type="ARBA" id="ARBA00058938"/>
    </source>
</evidence>
<dbReference type="Proteomes" id="UP000019591">
    <property type="component" value="Plasmid EAL2_808p"/>
</dbReference>
<keyword evidence="1" id="KW-0805">Transcription regulation</keyword>
<keyword evidence="3" id="KW-0804">Transcription</keyword>
<dbReference type="AlphaFoldDB" id="W8TPD5"/>
<geneLocation type="plasmid" evidence="8 9">
    <name>EAL2_808p</name>
</geneLocation>
<keyword evidence="9" id="KW-1185">Reference proteome</keyword>
<dbReference type="Pfam" id="PF01614">
    <property type="entry name" value="IclR_C"/>
    <property type="match status" value="1"/>
</dbReference>
<gene>
    <name evidence="8" type="primary">yagI</name>
    <name evidence="8" type="ORF">EAL2_808p04940</name>
</gene>